<organism evidence="2 3">
    <name type="scientific">Acinetobacter indicus CIP 110367</name>
    <dbReference type="NCBI Taxonomy" id="1341679"/>
    <lineage>
        <taxon>Bacteria</taxon>
        <taxon>Pseudomonadati</taxon>
        <taxon>Pseudomonadota</taxon>
        <taxon>Gammaproteobacteria</taxon>
        <taxon>Moraxellales</taxon>
        <taxon>Moraxellaceae</taxon>
        <taxon>Acinetobacter</taxon>
    </lineage>
</organism>
<dbReference type="SUPFAM" id="SSF55816">
    <property type="entry name" value="5'-nucleotidase (syn. UDP-sugar hydrolase), C-terminal domain"/>
    <property type="match status" value="1"/>
</dbReference>
<gene>
    <name evidence="2" type="ORF">P253_03053</name>
</gene>
<evidence type="ECO:0000259" key="1">
    <source>
        <dbReference type="Pfam" id="PF02872"/>
    </source>
</evidence>
<dbReference type="InterPro" id="IPR036907">
    <property type="entry name" value="5'-Nucleotdase_C_sf"/>
</dbReference>
<name>V2UAS3_9GAMM</name>
<dbReference type="PANTHER" id="PTHR11575:SF24">
    <property type="entry name" value="5'-NUCLEOTIDASE"/>
    <property type="match status" value="1"/>
</dbReference>
<dbReference type="EMBL" id="AYET01000012">
    <property type="protein sequence ID" value="ESK46046.1"/>
    <property type="molecule type" value="Genomic_DNA"/>
</dbReference>
<dbReference type="GO" id="GO:0008253">
    <property type="term" value="F:5'-nucleotidase activity"/>
    <property type="evidence" value="ECO:0007669"/>
    <property type="project" value="TreeGrafter"/>
</dbReference>
<dbReference type="PANTHER" id="PTHR11575">
    <property type="entry name" value="5'-NUCLEOTIDASE-RELATED"/>
    <property type="match status" value="1"/>
</dbReference>
<accession>V2UAS3</accession>
<evidence type="ECO:0000313" key="2">
    <source>
        <dbReference type="EMBL" id="ESK46046.1"/>
    </source>
</evidence>
<dbReference type="Gene3D" id="3.90.780.10">
    <property type="entry name" value="5'-Nucleotidase, C-terminal domain"/>
    <property type="match status" value="1"/>
</dbReference>
<dbReference type="eggNOG" id="COG0737">
    <property type="taxonomic scope" value="Bacteria"/>
</dbReference>
<dbReference type="InterPro" id="IPR006179">
    <property type="entry name" value="5_nucleotidase/apyrase"/>
</dbReference>
<evidence type="ECO:0000313" key="3">
    <source>
        <dbReference type="Proteomes" id="UP000018415"/>
    </source>
</evidence>
<comment type="caution">
    <text evidence="2">The sequence shown here is derived from an EMBL/GenBank/DDBJ whole genome shotgun (WGS) entry which is preliminary data.</text>
</comment>
<keyword evidence="3" id="KW-1185">Reference proteome</keyword>
<dbReference type="GO" id="GO:0030288">
    <property type="term" value="C:outer membrane-bounded periplasmic space"/>
    <property type="evidence" value="ECO:0007669"/>
    <property type="project" value="TreeGrafter"/>
</dbReference>
<protein>
    <recommendedName>
        <fullName evidence="1">5'-Nucleotidase C-terminal domain-containing protein</fullName>
    </recommendedName>
</protein>
<sequence length="123" mass="14027">MFDYILRNRNTGSYPYTGGLRWQVDLTQAKGQRISQLEVRNASGSYEALVLDRTYKVVTIDFLANGQDYYSSMKEVTGERRMDVGLDYAEAFLQYVERLPGTIGQKSLGKLPTADYSTQKFTE</sequence>
<feature type="domain" description="5'-Nucleotidase C-terminal" evidence="1">
    <location>
        <begin position="8"/>
        <end position="74"/>
    </location>
</feature>
<dbReference type="GO" id="GO:0009166">
    <property type="term" value="P:nucleotide catabolic process"/>
    <property type="evidence" value="ECO:0007669"/>
    <property type="project" value="InterPro"/>
</dbReference>
<dbReference type="InterPro" id="IPR008334">
    <property type="entry name" value="5'-Nucleotdase_C"/>
</dbReference>
<proteinExistence type="predicted"/>
<dbReference type="Pfam" id="PF02872">
    <property type="entry name" value="5_nucleotid_C"/>
    <property type="match status" value="1"/>
</dbReference>
<dbReference type="PATRIC" id="fig|1341679.3.peg.2945"/>
<dbReference type="AlphaFoldDB" id="V2UAS3"/>
<dbReference type="HOGENOM" id="CLU_2010301_0_0_6"/>
<dbReference type="Proteomes" id="UP000018415">
    <property type="component" value="Unassembled WGS sequence"/>
</dbReference>
<reference evidence="2 3" key="1">
    <citation type="submission" date="2013-10" db="EMBL/GenBank/DDBJ databases">
        <title>The Genome Sequence of Acinetobacter indicus CIP 110367.</title>
        <authorList>
            <consortium name="The Broad Institute Genomics Platform"/>
            <consortium name="The Broad Institute Genome Sequencing Center for Infectious Disease"/>
            <person name="Cerqueira G."/>
            <person name="Feldgarden M."/>
            <person name="Courvalin P."/>
            <person name="Grillot-Courvalin C."/>
            <person name="Clermont D."/>
            <person name="Rocha E."/>
            <person name="Yoon E.-J."/>
            <person name="Nemec A."/>
            <person name="Young S.K."/>
            <person name="Zeng Q."/>
            <person name="Gargeya S."/>
            <person name="Fitzgerald M."/>
            <person name="Abouelleil A."/>
            <person name="Alvarado L."/>
            <person name="Berlin A.M."/>
            <person name="Chapman S.B."/>
            <person name="Gainer-Dewar J."/>
            <person name="Goldberg J."/>
            <person name="Gnerre S."/>
            <person name="Griggs A."/>
            <person name="Gujja S."/>
            <person name="Hansen M."/>
            <person name="Howarth C."/>
            <person name="Imamovic A."/>
            <person name="Ireland A."/>
            <person name="Larimer J."/>
            <person name="McCowan C."/>
            <person name="Murphy C."/>
            <person name="Pearson M."/>
            <person name="Poon T.W."/>
            <person name="Priest M."/>
            <person name="Roberts A."/>
            <person name="Saif S."/>
            <person name="Shea T."/>
            <person name="Sykes S."/>
            <person name="Wortman J."/>
            <person name="Nusbaum C."/>
            <person name="Birren B."/>
        </authorList>
    </citation>
    <scope>NUCLEOTIDE SEQUENCE [LARGE SCALE GENOMIC DNA]</scope>
    <source>
        <strain evidence="2 3">CIP 110367</strain>
    </source>
</reference>
<dbReference type="GO" id="GO:0008768">
    <property type="term" value="F:UDP-sugar diphosphatase activity"/>
    <property type="evidence" value="ECO:0007669"/>
    <property type="project" value="TreeGrafter"/>
</dbReference>